<evidence type="ECO:0000313" key="3">
    <source>
        <dbReference type="Proteomes" id="UP000076400"/>
    </source>
</evidence>
<evidence type="ECO:0000256" key="1">
    <source>
        <dbReference type="SAM" id="MobiDB-lite"/>
    </source>
</evidence>
<protein>
    <recommendedName>
        <fullName evidence="4">PqqD family peptide modification chaperone</fullName>
    </recommendedName>
</protein>
<dbReference type="Gene3D" id="3.40.50.300">
    <property type="entry name" value="P-loop containing nucleotide triphosphate hydrolases"/>
    <property type="match status" value="1"/>
</dbReference>
<dbReference type="Proteomes" id="UP000076400">
    <property type="component" value="Unassembled WGS sequence"/>
</dbReference>
<keyword evidence="3" id="KW-1185">Reference proteome</keyword>
<dbReference type="EMBL" id="LPXN01000176">
    <property type="protein sequence ID" value="KZC97665.1"/>
    <property type="molecule type" value="Genomic_DNA"/>
</dbReference>
<dbReference type="InterPro" id="IPR008792">
    <property type="entry name" value="PQQD"/>
</dbReference>
<dbReference type="InterPro" id="IPR041881">
    <property type="entry name" value="PqqD_sf"/>
</dbReference>
<dbReference type="OrthoDB" id="5771032at2"/>
<evidence type="ECO:0008006" key="4">
    <source>
        <dbReference type="Google" id="ProtNLM"/>
    </source>
</evidence>
<dbReference type="STRING" id="580166.AUP43_15025"/>
<feature type="region of interest" description="Disordered" evidence="1">
    <location>
        <begin position="412"/>
        <end position="443"/>
    </location>
</feature>
<proteinExistence type="predicted"/>
<dbReference type="AlphaFoldDB" id="A0A154V8I6"/>
<gene>
    <name evidence="2" type="ORF">AUP43_15025</name>
</gene>
<dbReference type="SUPFAM" id="SSF53795">
    <property type="entry name" value="PEP carboxykinase-like"/>
    <property type="match status" value="1"/>
</dbReference>
<dbReference type="Pfam" id="PF05402">
    <property type="entry name" value="PqqD"/>
    <property type="match status" value="1"/>
</dbReference>
<name>A0A154V8I6_9PROT</name>
<accession>A0A154V8I6</accession>
<sequence length="443" mass="47982">MLVKFAGISRPVAFIGCENLLPYVLKIVPGWPWVIATDETESPVVTVSKEGETYAISSPIQDGALHHESELSAACSLVVDLVEARTREAGELCLHGAAAIFSGRLVVFPALRRAGKSTLMARLAAAGQRIFADDLLGVCPDDMTGLSFGAAPRLRLPLPARAGKTFRDFAAARGGLSDGHYLYLDLPTELLAGHGEAVPLGAFVLLERRATGRAALVPARRTVGLRHLIAQSLASAHEPAEIVQRLRRLADEVPCFTLRYSNLDEAASLLHESFVSWPSEPTRAELAAEPASVKAETRPLPVSPLPRRRRRVSEHPYMRLPAVSSHEVDGEIFLTDPRNGAIHHLNLMASGLWRLLAEPITPEEAVEVVHTAFPNLQRQRLERDVSALFSHLLENGLIDRPDAGPAVLSNAARSNAASGFRRRTAGPAGSQSPAISHRSRPRR</sequence>
<comment type="caution">
    <text evidence="2">The sequence shown here is derived from an EMBL/GenBank/DDBJ whole genome shotgun (WGS) entry which is preliminary data.</text>
</comment>
<dbReference type="RefSeq" id="WP_067560322.1">
    <property type="nucleotide sequence ID" value="NZ_LPXN01000176.1"/>
</dbReference>
<dbReference type="InterPro" id="IPR027417">
    <property type="entry name" value="P-loop_NTPase"/>
</dbReference>
<evidence type="ECO:0000313" key="2">
    <source>
        <dbReference type="EMBL" id="KZC97665.1"/>
    </source>
</evidence>
<reference evidence="2 3" key="1">
    <citation type="submission" date="2015-12" db="EMBL/GenBank/DDBJ databases">
        <title>Genome sequence of Oceanibaculum pacificum MCCC 1A02656.</title>
        <authorList>
            <person name="Lu L."/>
            <person name="Lai Q."/>
            <person name="Shao Z."/>
            <person name="Qian P."/>
        </authorList>
    </citation>
    <scope>NUCLEOTIDE SEQUENCE [LARGE SCALE GENOMIC DNA]</scope>
    <source>
        <strain evidence="2 3">MCCC 1A02656</strain>
    </source>
</reference>
<organism evidence="2 3">
    <name type="scientific">Oceanibaculum pacificum</name>
    <dbReference type="NCBI Taxonomy" id="580166"/>
    <lineage>
        <taxon>Bacteria</taxon>
        <taxon>Pseudomonadati</taxon>
        <taxon>Pseudomonadota</taxon>
        <taxon>Alphaproteobacteria</taxon>
        <taxon>Rhodospirillales</taxon>
        <taxon>Oceanibaculaceae</taxon>
        <taxon>Oceanibaculum</taxon>
    </lineage>
</organism>
<dbReference type="Gene3D" id="1.10.10.1150">
    <property type="entry name" value="Coenzyme PQQ synthesis protein D (PqqD)"/>
    <property type="match status" value="1"/>
</dbReference>